<dbReference type="EMBL" id="CAJOBP010000707">
    <property type="protein sequence ID" value="CAF4211685.1"/>
    <property type="molecule type" value="Genomic_DNA"/>
</dbReference>
<dbReference type="AlphaFoldDB" id="A0A820MMI5"/>
<sequence length="197" mass="22827">MSRLIYLLFLTLFTFSSNCQSRSILKQKSSLCFNKTHTIPLFTTQFIRLTLNRTRLNQVSIHTIRLHVFITNRKVAGFHDHLHSIKTVLYLNNNTERVQNFSIAFMVLLYSLPPPWNSQAIVIPFIVSFLSTPPFNIIFFYRLIHEKYYKKKKPIEDLPIKEFRVSEVETSDNISQSAKLDLPILVSSSSSDSAAVQ</sequence>
<accession>A0A820MMI5</accession>
<keyword evidence="2" id="KW-0732">Signal</keyword>
<reference evidence="5" key="1">
    <citation type="submission" date="2021-02" db="EMBL/GenBank/DDBJ databases">
        <authorList>
            <person name="Nowell W R."/>
        </authorList>
    </citation>
    <scope>NUCLEOTIDE SEQUENCE</scope>
</reference>
<organism evidence="5 9">
    <name type="scientific">Rotaria socialis</name>
    <dbReference type="NCBI Taxonomy" id="392032"/>
    <lineage>
        <taxon>Eukaryota</taxon>
        <taxon>Metazoa</taxon>
        <taxon>Spiralia</taxon>
        <taxon>Gnathifera</taxon>
        <taxon>Rotifera</taxon>
        <taxon>Eurotatoria</taxon>
        <taxon>Bdelloidea</taxon>
        <taxon>Philodinida</taxon>
        <taxon>Philodinidae</taxon>
        <taxon>Rotaria</taxon>
    </lineage>
</organism>
<dbReference type="EMBL" id="CAJOBQ010001221">
    <property type="protein sequence ID" value="CAF4467697.1"/>
    <property type="molecule type" value="Genomic_DNA"/>
</dbReference>
<keyword evidence="1" id="KW-1133">Transmembrane helix</keyword>
<dbReference type="Proteomes" id="UP000663851">
    <property type="component" value="Unassembled WGS sequence"/>
</dbReference>
<evidence type="ECO:0000313" key="5">
    <source>
        <dbReference type="EMBL" id="CAF4374850.1"/>
    </source>
</evidence>
<comment type="caution">
    <text evidence="5">The sequence shown here is derived from an EMBL/GenBank/DDBJ whole genome shotgun (WGS) entry which is preliminary data.</text>
</comment>
<feature type="chain" id="PRO_5035694463" evidence="2">
    <location>
        <begin position="22"/>
        <end position="197"/>
    </location>
</feature>
<evidence type="ECO:0000313" key="3">
    <source>
        <dbReference type="EMBL" id="CAF3528940.1"/>
    </source>
</evidence>
<dbReference type="Proteomes" id="UP000663838">
    <property type="component" value="Unassembled WGS sequence"/>
</dbReference>
<evidence type="ECO:0000313" key="6">
    <source>
        <dbReference type="EMBL" id="CAF4467697.1"/>
    </source>
</evidence>
<dbReference type="EMBL" id="CAJOBR010000877">
    <property type="protein sequence ID" value="CAF4556164.1"/>
    <property type="molecule type" value="Genomic_DNA"/>
</dbReference>
<evidence type="ECO:0000256" key="1">
    <source>
        <dbReference type="SAM" id="Phobius"/>
    </source>
</evidence>
<feature type="signal peptide" evidence="2">
    <location>
        <begin position="1"/>
        <end position="21"/>
    </location>
</feature>
<gene>
    <name evidence="5" type="ORF">HFQ381_LOCUS18312</name>
    <name evidence="3" type="ORF">LUA448_LOCUS26861</name>
    <name evidence="8" type="ORF">QYT958_LOCUS8664</name>
    <name evidence="7" type="ORF">TOA249_LOCUS4168</name>
    <name evidence="6" type="ORF">TSG867_LOCUS18366</name>
    <name evidence="4" type="ORF">UJA718_LOCUS7179</name>
</gene>
<protein>
    <submittedName>
        <fullName evidence="5">Uncharacterized protein</fullName>
    </submittedName>
</protein>
<name>A0A820MMI5_9BILA</name>
<dbReference type="Proteomes" id="UP000663862">
    <property type="component" value="Unassembled WGS sequence"/>
</dbReference>
<evidence type="ECO:0000313" key="9">
    <source>
        <dbReference type="Proteomes" id="UP000663851"/>
    </source>
</evidence>
<dbReference type="EMBL" id="CAJOBS010000156">
    <property type="protein sequence ID" value="CAF4509867.1"/>
    <property type="molecule type" value="Genomic_DNA"/>
</dbReference>
<dbReference type="EMBL" id="CAJNYD010003610">
    <property type="protein sequence ID" value="CAF3528940.1"/>
    <property type="molecule type" value="Genomic_DNA"/>
</dbReference>
<evidence type="ECO:0000313" key="7">
    <source>
        <dbReference type="EMBL" id="CAF4509867.1"/>
    </source>
</evidence>
<evidence type="ECO:0000313" key="8">
    <source>
        <dbReference type="EMBL" id="CAF4556164.1"/>
    </source>
</evidence>
<dbReference type="Proteomes" id="UP000663848">
    <property type="component" value="Unassembled WGS sequence"/>
</dbReference>
<evidence type="ECO:0000313" key="4">
    <source>
        <dbReference type="EMBL" id="CAF4211685.1"/>
    </source>
</evidence>
<feature type="transmembrane region" description="Helical" evidence="1">
    <location>
        <begin position="121"/>
        <end position="144"/>
    </location>
</feature>
<keyword evidence="1" id="KW-0472">Membrane</keyword>
<proteinExistence type="predicted"/>
<dbReference type="EMBL" id="CAJOBO010001408">
    <property type="protein sequence ID" value="CAF4374850.1"/>
    <property type="molecule type" value="Genomic_DNA"/>
</dbReference>
<dbReference type="Proteomes" id="UP000663873">
    <property type="component" value="Unassembled WGS sequence"/>
</dbReference>
<dbReference type="Proteomes" id="UP000663833">
    <property type="component" value="Unassembled WGS sequence"/>
</dbReference>
<evidence type="ECO:0000313" key="10">
    <source>
        <dbReference type="Proteomes" id="UP000663873"/>
    </source>
</evidence>
<keyword evidence="10" id="KW-1185">Reference proteome</keyword>
<keyword evidence="1" id="KW-0812">Transmembrane</keyword>
<evidence type="ECO:0000256" key="2">
    <source>
        <dbReference type="SAM" id="SignalP"/>
    </source>
</evidence>